<comment type="caution">
    <text evidence="7">The sequence shown here is derived from an EMBL/GenBank/DDBJ whole genome shotgun (WGS) entry which is preliminary data.</text>
</comment>
<feature type="domain" description="Late embryogenesis abundant protein LEA-2 subgroup" evidence="6">
    <location>
        <begin position="193"/>
        <end position="294"/>
    </location>
</feature>
<protein>
    <recommendedName>
        <fullName evidence="6">Late embryogenesis abundant protein LEA-2 subgroup domain-containing protein</fullName>
    </recommendedName>
</protein>
<dbReference type="PANTHER" id="PTHR31234:SF2">
    <property type="entry name" value="OS05G0199100 PROTEIN"/>
    <property type="match status" value="1"/>
</dbReference>
<feature type="transmembrane region" description="Helical" evidence="5">
    <location>
        <begin position="129"/>
        <end position="154"/>
    </location>
</feature>
<evidence type="ECO:0000259" key="6">
    <source>
        <dbReference type="Pfam" id="PF03168"/>
    </source>
</evidence>
<evidence type="ECO:0000256" key="2">
    <source>
        <dbReference type="ARBA" id="ARBA00022692"/>
    </source>
</evidence>
<dbReference type="InterPro" id="IPR004864">
    <property type="entry name" value="LEA_2"/>
</dbReference>
<sequence length="317" mass="34516">MSPLCDDGRGGSARTEKPRNRIAINEPRHQFVACCIGSVGHSGSARGEIPVKPRMECTVVVDCRTVTPPAALLLVWSDGEDRVYPEKNVVSGAPPHGAYYNLKDETAAPVPEDFDGREGRRRDPCCRCAAWFCGILVALIFAIGIAVLVFFLVVHPKAPKYNVKDVKLATFSVSPSSSDPSKYVLNALTQYEVEARNPNQKIGIYYDAINIDVLSEGVSIGAGDIPSFYQGHKNTTVITGDLRASDVPLESTVGQALQSAQSVGRIPLYVTVDVRARIRIGAWKSPHFWVHVRCNVSVNPDVLNGSQVVSKQCEVKR</sequence>
<dbReference type="GO" id="GO:0098542">
    <property type="term" value="P:defense response to other organism"/>
    <property type="evidence" value="ECO:0007669"/>
    <property type="project" value="InterPro"/>
</dbReference>
<dbReference type="InterPro" id="IPR044839">
    <property type="entry name" value="NDR1-like"/>
</dbReference>
<dbReference type="GO" id="GO:0005886">
    <property type="term" value="C:plasma membrane"/>
    <property type="evidence" value="ECO:0007669"/>
    <property type="project" value="TreeGrafter"/>
</dbReference>
<comment type="subcellular location">
    <subcellularLocation>
        <location evidence="1">Membrane</location>
        <topology evidence="1">Single-pass membrane protein</topology>
    </subcellularLocation>
</comment>
<evidence type="ECO:0000256" key="5">
    <source>
        <dbReference type="SAM" id="Phobius"/>
    </source>
</evidence>
<dbReference type="Pfam" id="PF03168">
    <property type="entry name" value="LEA_2"/>
    <property type="match status" value="1"/>
</dbReference>
<keyword evidence="2 5" id="KW-0812">Transmembrane</keyword>
<keyword evidence="3 5" id="KW-1133">Transmembrane helix</keyword>
<evidence type="ECO:0000256" key="4">
    <source>
        <dbReference type="ARBA" id="ARBA00023136"/>
    </source>
</evidence>
<keyword evidence="4 5" id="KW-0472">Membrane</keyword>
<accession>A0A176VY13</accession>
<evidence type="ECO:0000256" key="1">
    <source>
        <dbReference type="ARBA" id="ARBA00004167"/>
    </source>
</evidence>
<dbReference type="PANTHER" id="PTHR31234">
    <property type="entry name" value="LATE EMBRYOGENESIS ABUNDANT (LEA) HYDROXYPROLINE-RICH GLYCOPROTEIN FAMILY"/>
    <property type="match status" value="1"/>
</dbReference>
<dbReference type="EMBL" id="LVLJ01002373">
    <property type="protein sequence ID" value="OAE25241.1"/>
    <property type="molecule type" value="Genomic_DNA"/>
</dbReference>
<evidence type="ECO:0000313" key="8">
    <source>
        <dbReference type="Proteomes" id="UP000077202"/>
    </source>
</evidence>
<evidence type="ECO:0000313" key="7">
    <source>
        <dbReference type="EMBL" id="OAE25241.1"/>
    </source>
</evidence>
<dbReference type="AlphaFoldDB" id="A0A176VY13"/>
<proteinExistence type="predicted"/>
<keyword evidence="8" id="KW-1185">Reference proteome</keyword>
<dbReference type="Proteomes" id="UP000077202">
    <property type="component" value="Unassembled WGS sequence"/>
</dbReference>
<evidence type="ECO:0000256" key="3">
    <source>
        <dbReference type="ARBA" id="ARBA00022989"/>
    </source>
</evidence>
<reference evidence="7" key="1">
    <citation type="submission" date="2016-03" db="EMBL/GenBank/DDBJ databases">
        <title>Mechanisms controlling the formation of the plant cell surface in tip-growing cells are functionally conserved among land plants.</title>
        <authorList>
            <person name="Honkanen S."/>
            <person name="Jones V.A."/>
            <person name="Morieri G."/>
            <person name="Champion C."/>
            <person name="Hetherington A.J."/>
            <person name="Kelly S."/>
            <person name="Saint-Marcoux D."/>
            <person name="Proust H."/>
            <person name="Prescott H."/>
            <person name="Dolan L."/>
        </authorList>
    </citation>
    <scope>NUCLEOTIDE SEQUENCE [LARGE SCALE GENOMIC DNA]</scope>
    <source>
        <tissue evidence="7">Whole gametophyte</tissue>
    </source>
</reference>
<name>A0A176VY13_MARPO</name>
<organism evidence="7 8">
    <name type="scientific">Marchantia polymorpha subsp. ruderalis</name>
    <dbReference type="NCBI Taxonomy" id="1480154"/>
    <lineage>
        <taxon>Eukaryota</taxon>
        <taxon>Viridiplantae</taxon>
        <taxon>Streptophyta</taxon>
        <taxon>Embryophyta</taxon>
        <taxon>Marchantiophyta</taxon>
        <taxon>Marchantiopsida</taxon>
        <taxon>Marchantiidae</taxon>
        <taxon>Marchantiales</taxon>
        <taxon>Marchantiaceae</taxon>
        <taxon>Marchantia</taxon>
    </lineage>
</organism>
<gene>
    <name evidence="7" type="ORF">AXG93_1420s1040</name>
</gene>